<evidence type="ECO:0000256" key="1">
    <source>
        <dbReference type="SAM" id="MobiDB-lite"/>
    </source>
</evidence>
<keyword evidence="3" id="KW-1185">Reference proteome</keyword>
<evidence type="ECO:0000313" key="2">
    <source>
        <dbReference type="EMBL" id="RVE67088.1"/>
    </source>
</evidence>
<reference evidence="2 3" key="1">
    <citation type="submission" date="2018-11" db="EMBL/GenBank/DDBJ databases">
        <authorList>
            <person name="Lopez-Roques C."/>
            <person name="Donnadieu C."/>
            <person name="Bouchez O."/>
            <person name="Klopp C."/>
            <person name="Cabau C."/>
            <person name="Zahm M."/>
        </authorList>
    </citation>
    <scope>NUCLEOTIDE SEQUENCE [LARGE SCALE GENOMIC DNA]</scope>
    <source>
        <strain evidence="2">RS831</strain>
        <tissue evidence="2">Whole body</tissue>
    </source>
</reference>
<feature type="compositionally biased region" description="Low complexity" evidence="1">
    <location>
        <begin position="146"/>
        <end position="159"/>
    </location>
</feature>
<evidence type="ECO:0000313" key="3">
    <source>
        <dbReference type="Proteomes" id="UP000283210"/>
    </source>
</evidence>
<feature type="region of interest" description="Disordered" evidence="1">
    <location>
        <begin position="114"/>
        <end position="175"/>
    </location>
</feature>
<dbReference type="Proteomes" id="UP000283210">
    <property type="component" value="Chromosome 11"/>
</dbReference>
<protein>
    <submittedName>
        <fullName evidence="2">Uncharacterized protein</fullName>
    </submittedName>
</protein>
<proteinExistence type="predicted"/>
<reference evidence="2 3" key="2">
    <citation type="submission" date="2019-01" db="EMBL/GenBank/DDBJ databases">
        <title>A chromosome length genome reference of the Java medaka (oryzias javanicus).</title>
        <authorList>
            <person name="Herpin A."/>
            <person name="Takehana Y."/>
            <person name="Naruse K."/>
            <person name="Ansai S."/>
            <person name="Kawaguchi M."/>
        </authorList>
    </citation>
    <scope>NUCLEOTIDE SEQUENCE [LARGE SCALE GENOMIC DNA]</scope>
    <source>
        <strain evidence="2">RS831</strain>
        <tissue evidence="2">Whole body</tissue>
    </source>
</reference>
<organism evidence="2 3">
    <name type="scientific">Oryzias javanicus</name>
    <name type="common">Javanese ricefish</name>
    <name type="synonym">Aplocheilus javanicus</name>
    <dbReference type="NCBI Taxonomy" id="123683"/>
    <lineage>
        <taxon>Eukaryota</taxon>
        <taxon>Metazoa</taxon>
        <taxon>Chordata</taxon>
        <taxon>Craniata</taxon>
        <taxon>Vertebrata</taxon>
        <taxon>Euteleostomi</taxon>
        <taxon>Actinopterygii</taxon>
        <taxon>Neopterygii</taxon>
        <taxon>Teleostei</taxon>
        <taxon>Neoteleostei</taxon>
        <taxon>Acanthomorphata</taxon>
        <taxon>Ovalentaria</taxon>
        <taxon>Atherinomorphae</taxon>
        <taxon>Beloniformes</taxon>
        <taxon>Adrianichthyidae</taxon>
        <taxon>Oryziinae</taxon>
        <taxon>Oryzias</taxon>
    </lineage>
</organism>
<feature type="compositionally biased region" description="Basic and acidic residues" evidence="1">
    <location>
        <begin position="75"/>
        <end position="89"/>
    </location>
</feature>
<feature type="region of interest" description="Disordered" evidence="1">
    <location>
        <begin position="64"/>
        <end position="97"/>
    </location>
</feature>
<accession>A0A3S2P5G5</accession>
<feature type="compositionally biased region" description="Low complexity" evidence="1">
    <location>
        <begin position="225"/>
        <end position="240"/>
    </location>
</feature>
<dbReference type="OrthoDB" id="8978973at2759"/>
<sequence length="240" mass="25003">MFAGGKTAKAAFELLQDAVKLPLKEVGSSASVNAPISRDGINVNAILRLLNGEEKKKLPVIPVIHGSLDPPASNDPEKDSSTSDPEKDSSTSGGKKAKSILELIKDLEVLLIDAGSSEEKKEPETTSGKKAIARLHLYNDDKKDSSSTGGSTGSVNASESSDDASSDVTKKSETKSGVKAIAILHLWNGQDREKILLIDDPEKDSSTRDSNESISSDSAVDAGESSPTPGSSSSSTHGSV</sequence>
<dbReference type="EMBL" id="CM012447">
    <property type="protein sequence ID" value="RVE67088.1"/>
    <property type="molecule type" value="Genomic_DNA"/>
</dbReference>
<feature type="region of interest" description="Disordered" evidence="1">
    <location>
        <begin position="193"/>
        <end position="240"/>
    </location>
</feature>
<gene>
    <name evidence="2" type="ORF">OJAV_G00113770</name>
</gene>
<name>A0A3S2P5G5_ORYJA</name>
<dbReference type="AlphaFoldDB" id="A0A3S2P5G5"/>